<dbReference type="Proteomes" id="UP000078465">
    <property type="component" value="Chromosome"/>
</dbReference>
<gene>
    <name evidence="1" type="ORF">A4U53_030945</name>
</gene>
<sequence length="258" mass="29512">MTKGINGNKMRTIECAACGQSVTKRMPEGRKFCSLECYRSGERPDRRRGEERPCEVCGLVVYVKATQIKKSSNFFCSPEHANEWQRRNKDRYSCKNCGVIFTRSPSNKNHTTPTYCSIPCRDADPSRRDRLIQMNVEQAVKKTNKLEMAGYAILDEIGEAYEPQKLMFGKFCVDAIYADLRIVVQFDGDYWHGHPINFPTPDARQARRMNIDRSQDAYFTKAGYTVLRLWESDIKKNRTGAVDSVRDTIHAATLPMAA</sequence>
<accession>A0ACD5EMU4</accession>
<name>A0ACD5EMU4_9HYPH</name>
<dbReference type="EMBL" id="CP171853">
    <property type="protein sequence ID" value="XKM40349.1"/>
    <property type="molecule type" value="Genomic_DNA"/>
</dbReference>
<organism evidence="1 2">
    <name type="scientific">Rhizobium ruizarguesonis</name>
    <dbReference type="NCBI Taxonomy" id="2081791"/>
    <lineage>
        <taxon>Bacteria</taxon>
        <taxon>Pseudomonadati</taxon>
        <taxon>Pseudomonadota</taxon>
        <taxon>Alphaproteobacteria</taxon>
        <taxon>Hyphomicrobiales</taxon>
        <taxon>Rhizobiaceae</taxon>
        <taxon>Rhizobium/Agrobacterium group</taxon>
        <taxon>Rhizobium</taxon>
    </lineage>
</organism>
<protein>
    <submittedName>
        <fullName evidence="1">DUF559 domain-containing protein</fullName>
    </submittedName>
</protein>
<proteinExistence type="predicted"/>
<evidence type="ECO:0000313" key="1">
    <source>
        <dbReference type="EMBL" id="XKM40349.1"/>
    </source>
</evidence>
<reference evidence="1" key="1">
    <citation type="submission" date="2024-10" db="EMBL/GenBank/DDBJ databases">
        <title>Strain of Rhizobium-related bacteria isolated fromm roots of Vavilovia formosa.</title>
        <authorList>
            <person name="Kimeklis A."/>
            <person name="Afonin A."/>
        </authorList>
    </citation>
    <scope>NUCLEOTIDE SEQUENCE</scope>
    <source>
        <strain evidence="1">Vaf-46</strain>
    </source>
</reference>
<evidence type="ECO:0000313" key="2">
    <source>
        <dbReference type="Proteomes" id="UP000078465"/>
    </source>
</evidence>